<name>A0A426U5V8_9CHLR</name>
<dbReference type="EMBL" id="RSAS01000195">
    <property type="protein sequence ID" value="RRR75360.1"/>
    <property type="molecule type" value="Genomic_DNA"/>
</dbReference>
<dbReference type="AlphaFoldDB" id="A0A426U5V8"/>
<evidence type="ECO:0000313" key="2">
    <source>
        <dbReference type="Proteomes" id="UP000280307"/>
    </source>
</evidence>
<gene>
    <name evidence="1" type="ORF">EI684_04910</name>
</gene>
<comment type="caution">
    <text evidence="1">The sequence shown here is derived from an EMBL/GenBank/DDBJ whole genome shotgun (WGS) entry which is preliminary data.</text>
</comment>
<proteinExistence type="predicted"/>
<sequence length="95" mass="10719">MDENLDECISNKMVVGQYAEAARLAATLDNVSAKESWFERIAEAQVAAYVKQMEVEDSHQGLTILFPLPSWVSVTVRHRRPTLIQEKSAYDNAHV</sequence>
<evidence type="ECO:0000313" key="1">
    <source>
        <dbReference type="EMBL" id="RRR75360.1"/>
    </source>
</evidence>
<reference evidence="1 2" key="1">
    <citation type="submission" date="2018-12" db="EMBL/GenBank/DDBJ databases">
        <title>Genome Sequence of Candidatus Viridilinea halotolerans isolated from saline sulfide-rich spring.</title>
        <authorList>
            <person name="Grouzdev D.S."/>
            <person name="Burganskaya E.I."/>
            <person name="Krutkina M.S."/>
            <person name="Sukhacheva M.V."/>
            <person name="Gorlenko V.M."/>
        </authorList>
    </citation>
    <scope>NUCLEOTIDE SEQUENCE [LARGE SCALE GENOMIC DNA]</scope>
    <source>
        <strain evidence="1">Chok-6</strain>
    </source>
</reference>
<dbReference type="Proteomes" id="UP000280307">
    <property type="component" value="Unassembled WGS sequence"/>
</dbReference>
<protein>
    <submittedName>
        <fullName evidence="1">Uncharacterized protein</fullName>
    </submittedName>
</protein>
<accession>A0A426U5V8</accession>
<organism evidence="1 2">
    <name type="scientific">Candidatus Viridilinea halotolerans</name>
    <dbReference type="NCBI Taxonomy" id="2491704"/>
    <lineage>
        <taxon>Bacteria</taxon>
        <taxon>Bacillati</taxon>
        <taxon>Chloroflexota</taxon>
        <taxon>Chloroflexia</taxon>
        <taxon>Chloroflexales</taxon>
        <taxon>Chloroflexineae</taxon>
        <taxon>Oscillochloridaceae</taxon>
        <taxon>Candidatus Viridilinea</taxon>
    </lineage>
</organism>